<organism evidence="1 2">
    <name type="scientific">Francisella salimarina</name>
    <dbReference type="NCBI Taxonomy" id="2599927"/>
    <lineage>
        <taxon>Bacteria</taxon>
        <taxon>Pseudomonadati</taxon>
        <taxon>Pseudomonadota</taxon>
        <taxon>Gammaproteobacteria</taxon>
        <taxon>Thiotrichales</taxon>
        <taxon>Francisellaceae</taxon>
        <taxon>Francisella</taxon>
    </lineage>
</organism>
<dbReference type="Proteomes" id="UP000683421">
    <property type="component" value="Chromosome"/>
</dbReference>
<dbReference type="RefSeq" id="WP_216691897.1">
    <property type="nucleotide sequence ID" value="NZ_CP076680.1"/>
</dbReference>
<dbReference type="AlphaFoldDB" id="A0AAJ4TKL4"/>
<evidence type="ECO:0000313" key="1">
    <source>
        <dbReference type="EMBL" id="QWU98804.1"/>
    </source>
</evidence>
<dbReference type="KEGG" id="fsr:KQR59_06755"/>
<sequence length="570" mass="67056">MDSIADKALKRLFENINFYYDQERSFRVDKLDKCISDIIKLENKKYYKKFDIYNIRYLIEDIKYSVNLNLSDMSKRLYNQILKVIDNILDSTDTELFVGYLKDLRKLVDNYKLVIDKDIADRKKIITSSNDELGTIFLDVTKDTNIEVNTDKLTQLYTKTLKKPDSDKHIIEYETYFNTLKTFVKQIQSTDSFLPLRKNPILSLINLAYIIKNGIFKVDTYLASDIILLKAYYSANSDITKLNIINERINTDTLSTSLTSLQETQPSDELKKIIDFIDLQIFGISRYFNDFNLENIFFHKTHTTNTPKLESFEQLLITLKCIPDTIFDDETLYKKVHKERELYENLFTNNNDKPIEKIIEQSPNNLITKISNKYFQALLEIATSINIAISDENLEVIGPFIEFEKNFNLITSQISKKHEFNHERFYKDIKHLNKIYPRLKSNYSLLKDIEQQLIKNKNGISRLNCFFSKKKFLTYREIRVSNPSNKGINIDKYLTKINKNISNANYENASEKAKELTLFLLNQACYKCPSLIGIYNLPPFSNDYFLTLKEITDDPIINDLKSKQDTYWRI</sequence>
<gene>
    <name evidence="1" type="ORF">KQR59_06755</name>
</gene>
<proteinExistence type="predicted"/>
<keyword evidence="2" id="KW-1185">Reference proteome</keyword>
<evidence type="ECO:0000313" key="2">
    <source>
        <dbReference type="Proteomes" id="UP000683421"/>
    </source>
</evidence>
<accession>A0AAJ4TKL4</accession>
<dbReference type="EMBL" id="CP076680">
    <property type="protein sequence ID" value="QWU98804.1"/>
    <property type="molecule type" value="Genomic_DNA"/>
</dbReference>
<protein>
    <submittedName>
        <fullName evidence="1">DNA polymerase I</fullName>
    </submittedName>
</protein>
<name>A0AAJ4TKL4_9GAMM</name>
<reference evidence="1 2" key="1">
    <citation type="submission" date="2021-06" db="EMBL/GenBank/DDBJ databases">
        <title>Ulceroglandular infection and bacteremia caused by Francisella salimarina in an immunocompromised patient, France.</title>
        <authorList>
            <person name="Hennebique A."/>
            <person name="Caspar Y."/>
            <person name="Maurin M."/>
            <person name="Boisset S."/>
            <person name="Pelloux I."/>
            <person name="Gallego-Hernanz M.P."/>
            <person name="Burucoa C."/>
            <person name="Cazenave-Roblot F."/>
            <person name="Plouzeau C."/>
            <person name="Rammaert B."/>
        </authorList>
    </citation>
    <scope>NUCLEOTIDE SEQUENCE [LARGE SCALE GENOMIC DNA]</scope>
    <source>
        <strain evidence="1 2">CHUGA-F75</strain>
    </source>
</reference>